<dbReference type="PANTHER" id="PTHR45919:SF1">
    <property type="entry name" value="GDP-MAN:MAN(3)GLCNAC(2)-PP-DOL ALPHA-1,2-MANNOSYLTRANSFERASE"/>
    <property type="match status" value="1"/>
</dbReference>
<protein>
    <recommendedName>
        <fullName evidence="5 14">GDP-Man:Man(3)GlcNAc(2)-PP-Dol alpha-1,2-mannosyltransferase</fullName>
        <ecNumber evidence="4 14">2.4.1.131</ecNumber>
    </recommendedName>
</protein>
<evidence type="ECO:0000259" key="16">
    <source>
        <dbReference type="Pfam" id="PF15924"/>
    </source>
</evidence>
<evidence type="ECO:0000256" key="1">
    <source>
        <dbReference type="ARBA" id="ARBA00004389"/>
    </source>
</evidence>
<dbReference type="Gene3D" id="3.40.50.2000">
    <property type="entry name" value="Glycogen Phosphorylase B"/>
    <property type="match status" value="2"/>
</dbReference>
<evidence type="ECO:0000256" key="4">
    <source>
        <dbReference type="ARBA" id="ARBA00012645"/>
    </source>
</evidence>
<evidence type="ECO:0000259" key="15">
    <source>
        <dbReference type="Pfam" id="PF00534"/>
    </source>
</evidence>
<dbReference type="InterPro" id="IPR001296">
    <property type="entry name" value="Glyco_trans_1"/>
</dbReference>
<gene>
    <name evidence="17" type="primary">ALG11_0</name>
    <name evidence="17" type="ORF">FJT64_007273</name>
</gene>
<comment type="similarity">
    <text evidence="3 14">Belongs to the glycosyltransferase group 1 family. Glycosyltransferase 4 subfamily.</text>
</comment>
<sequence>MGLLCCIKRELRNSIWLACIILLPAIFVVWLLRKVLRARRPPLEAGAKHVAFFHPYCDDGGGGERVLWTAIAALAERYPGHQISVYTGDTAADAEIFARVQQRFGLRVPDGVRLVRLRSRWLLDPSYYPLLTLLGQAVGSVLVALEALLRLLPDVYIDSMGYGFTLPVFRLLGGCRVGCYVHYPTISSDMLEAVSVGRAAFNNRAQFASVDALRWMKLAYYRLFAQLYGLVGRAAQVVMVNSSWTRAHVVAIWGGEGRVSTVFPPCDLERLQRLPADGPNGQRRPCVLSVGQFRPEKNHSLQLESFSRLLRDHPEETTDLRLVLVGGCRGAADQTRVNALKALANALGISERFELRVNVGYDELLELFSEALVGLHTMRDEHFGIGVVEMMAAGVVVVAHCSGGPLTDIVDTTEESRTGYLASSARQYAECMLAVLRADTGYLADLRARARKSCDRFGEKPFSDDFLRACRPLL</sequence>
<evidence type="ECO:0000256" key="14">
    <source>
        <dbReference type="RuleBase" id="RU367051"/>
    </source>
</evidence>
<feature type="domain" description="ALG11 mannosyltransferase N-terminal" evidence="16">
    <location>
        <begin position="48"/>
        <end position="253"/>
    </location>
</feature>
<evidence type="ECO:0000256" key="8">
    <source>
        <dbReference type="ARBA" id="ARBA00022692"/>
    </source>
</evidence>
<dbReference type="InterPro" id="IPR031814">
    <property type="entry name" value="ALG11_N"/>
</dbReference>
<keyword evidence="9 14" id="KW-0256">Endoplasmic reticulum</keyword>
<evidence type="ECO:0000256" key="7">
    <source>
        <dbReference type="ARBA" id="ARBA00022679"/>
    </source>
</evidence>
<organism evidence="17 18">
    <name type="scientific">Amphibalanus amphitrite</name>
    <name type="common">Striped barnacle</name>
    <name type="synonym">Balanus amphitrite</name>
    <dbReference type="NCBI Taxonomy" id="1232801"/>
    <lineage>
        <taxon>Eukaryota</taxon>
        <taxon>Metazoa</taxon>
        <taxon>Ecdysozoa</taxon>
        <taxon>Arthropoda</taxon>
        <taxon>Crustacea</taxon>
        <taxon>Multicrustacea</taxon>
        <taxon>Cirripedia</taxon>
        <taxon>Thoracica</taxon>
        <taxon>Thoracicalcarea</taxon>
        <taxon>Balanomorpha</taxon>
        <taxon>Balanoidea</taxon>
        <taxon>Balanidae</taxon>
        <taxon>Amphibalaninae</taxon>
        <taxon>Amphibalanus</taxon>
    </lineage>
</organism>
<comment type="function">
    <text evidence="13">GDP-Man:Man(3)GlcNAc(2)-PP-Dol alpha-1,2-mannosyltransferase that operates in the biosynthetic pathway of dolichol-linked oligosaccharides, the glycan precursors employed in protein asparagine (N)-glycosylation. The assembly of dolichol-linked oligosaccharides begins on the cytosolic side of the endoplasmic reticulum membrane and finishes in its lumen. The sequential addition of sugars to dolichol pyrophosphate produces dolichol-linked oligosaccharides containing fourteen sugars, including two GlcNAcs, nine mannoses and three glucoses. Once assembled, the oligosaccharide is transferred from the lipid to nascent proteins by oligosaccharyltransferases. Catalyzes, on the cytoplasmic face of the endoplasmic reticulum, the addition of the fourth and fifth mannose residues to the dolichol-linked oligosaccharide chain, to produce Man(5)GlcNAc(2)-PP-dolichol core oligosaccharide. Man(5)GlcNAc(2)-PP-dolichol is a substrate for ALG3, the following enzyme in the biosynthetic pathway.</text>
</comment>
<dbReference type="EMBL" id="VIIS01001636">
    <property type="protein sequence ID" value="KAF0295140.1"/>
    <property type="molecule type" value="Genomic_DNA"/>
</dbReference>
<keyword evidence="11 14" id="KW-0472">Membrane</keyword>
<dbReference type="OrthoDB" id="2276068at2759"/>
<dbReference type="Pfam" id="PF15924">
    <property type="entry name" value="ALG11_N"/>
    <property type="match status" value="1"/>
</dbReference>
<dbReference type="InterPro" id="IPR038013">
    <property type="entry name" value="ALG11"/>
</dbReference>
<dbReference type="Proteomes" id="UP000440578">
    <property type="component" value="Unassembled WGS sequence"/>
</dbReference>
<evidence type="ECO:0000256" key="10">
    <source>
        <dbReference type="ARBA" id="ARBA00022989"/>
    </source>
</evidence>
<evidence type="ECO:0000256" key="12">
    <source>
        <dbReference type="ARBA" id="ARBA00045065"/>
    </source>
</evidence>
<dbReference type="GO" id="GO:0006487">
    <property type="term" value="P:protein N-linked glycosylation"/>
    <property type="evidence" value="ECO:0007669"/>
    <property type="project" value="TreeGrafter"/>
</dbReference>
<evidence type="ECO:0000256" key="6">
    <source>
        <dbReference type="ARBA" id="ARBA00022676"/>
    </source>
</evidence>
<keyword evidence="10 14" id="KW-1133">Transmembrane helix</keyword>
<dbReference type="EC" id="2.4.1.131" evidence="4 14"/>
<keyword evidence="18" id="KW-1185">Reference proteome</keyword>
<keyword evidence="7 14" id="KW-0808">Transferase</keyword>
<comment type="catalytic activity">
    <reaction evidence="12 14">
        <text>an alpha-D-Man-(1-&gt;3)-[alpha-D-Man-(1-&gt;6)]-beta-D-Man-(1-&gt;4)-beta-D-GlcNAc-(1-&gt;4)-alpha-D-GlcNAc-diphospho-di-trans,poly-cis-dolichol + 2 GDP-alpha-D-mannose = an alpha-D-Man-(1-&gt;2)-alpha-D-Man-(1-&gt;2)-alpha-D-Man-(1-&gt;3)-[alpha-D-Man-(1-&gt;6)]-beta-D-Man-(1-&gt;4)-beta-D-GlcNAc-(1-&gt;4)-alpha-D-GlcNAc-diphospho-di-trans,poly-cis-dolichol + 2 GDP + 2 H(+)</text>
        <dbReference type="Rhea" id="RHEA:29523"/>
        <dbReference type="Rhea" id="RHEA-COMP:19515"/>
        <dbReference type="Rhea" id="RHEA-COMP:19516"/>
        <dbReference type="ChEBI" id="CHEBI:15378"/>
        <dbReference type="ChEBI" id="CHEBI:57527"/>
        <dbReference type="ChEBI" id="CHEBI:58189"/>
        <dbReference type="ChEBI" id="CHEBI:132511"/>
        <dbReference type="ChEBI" id="CHEBI:132515"/>
        <dbReference type="EC" id="2.4.1.131"/>
    </reaction>
    <physiologicalReaction direction="left-to-right" evidence="12 14">
        <dbReference type="Rhea" id="RHEA:29524"/>
    </physiologicalReaction>
</comment>
<evidence type="ECO:0000256" key="2">
    <source>
        <dbReference type="ARBA" id="ARBA00004922"/>
    </source>
</evidence>
<dbReference type="GO" id="GO:0004377">
    <property type="term" value="F:GDP-Man:Man(3)GlcNAc(2)-PP-Dol alpha-1,2-mannosyltransferase activity"/>
    <property type="evidence" value="ECO:0007669"/>
    <property type="project" value="UniProtKB-UniRule"/>
</dbReference>
<proteinExistence type="inferred from homology"/>
<dbReference type="Pfam" id="PF00534">
    <property type="entry name" value="Glycos_transf_1"/>
    <property type="match status" value="1"/>
</dbReference>
<dbReference type="SUPFAM" id="SSF53756">
    <property type="entry name" value="UDP-Glycosyltransferase/glycogen phosphorylase"/>
    <property type="match status" value="1"/>
</dbReference>
<comment type="subcellular location">
    <subcellularLocation>
        <location evidence="1">Endoplasmic reticulum membrane</location>
        <topology evidence="1">Single-pass membrane protein</topology>
    </subcellularLocation>
</comment>
<keyword evidence="8 14" id="KW-0812">Transmembrane</keyword>
<feature type="domain" description="Glycosyl transferase family 1" evidence="15">
    <location>
        <begin position="281"/>
        <end position="450"/>
    </location>
</feature>
<evidence type="ECO:0000256" key="3">
    <source>
        <dbReference type="ARBA" id="ARBA00009481"/>
    </source>
</evidence>
<dbReference type="GO" id="GO:0005789">
    <property type="term" value="C:endoplasmic reticulum membrane"/>
    <property type="evidence" value="ECO:0007669"/>
    <property type="project" value="UniProtKB-SubCell"/>
</dbReference>
<keyword evidence="6 14" id="KW-0328">Glycosyltransferase</keyword>
<evidence type="ECO:0000256" key="13">
    <source>
        <dbReference type="ARBA" id="ARBA00045128"/>
    </source>
</evidence>
<evidence type="ECO:0000256" key="9">
    <source>
        <dbReference type="ARBA" id="ARBA00022824"/>
    </source>
</evidence>
<accession>A0A6A4VUR3</accession>
<evidence type="ECO:0000256" key="11">
    <source>
        <dbReference type="ARBA" id="ARBA00023136"/>
    </source>
</evidence>
<evidence type="ECO:0000256" key="5">
    <source>
        <dbReference type="ARBA" id="ARBA00022018"/>
    </source>
</evidence>
<dbReference type="AlphaFoldDB" id="A0A6A4VUR3"/>
<reference evidence="17 18" key="1">
    <citation type="submission" date="2019-07" db="EMBL/GenBank/DDBJ databases">
        <title>Draft genome assembly of a fouling barnacle, Amphibalanus amphitrite (Darwin, 1854): The first reference genome for Thecostraca.</title>
        <authorList>
            <person name="Kim W."/>
        </authorList>
    </citation>
    <scope>NUCLEOTIDE SEQUENCE [LARGE SCALE GENOMIC DNA]</scope>
    <source>
        <strain evidence="17">SNU_AA5</strain>
        <tissue evidence="17">Soma without cirri and trophi</tissue>
    </source>
</reference>
<comment type="caution">
    <text evidence="17">The sequence shown here is derived from an EMBL/GenBank/DDBJ whole genome shotgun (WGS) entry which is preliminary data.</text>
</comment>
<comment type="pathway">
    <text evidence="2 14">Protein modification; protein glycosylation.</text>
</comment>
<feature type="transmembrane region" description="Helical" evidence="14">
    <location>
        <begin position="15"/>
        <end position="32"/>
    </location>
</feature>
<dbReference type="CDD" id="cd03806">
    <property type="entry name" value="GT4_ALG11-like"/>
    <property type="match status" value="1"/>
</dbReference>
<dbReference type="PANTHER" id="PTHR45919">
    <property type="entry name" value="GDP-MAN:MAN(3)GLCNAC(2)-PP-DOL ALPHA-1,2-MANNOSYLTRANSFERASE"/>
    <property type="match status" value="1"/>
</dbReference>
<evidence type="ECO:0000313" key="17">
    <source>
        <dbReference type="EMBL" id="KAF0295140.1"/>
    </source>
</evidence>
<evidence type="ECO:0000313" key="18">
    <source>
        <dbReference type="Proteomes" id="UP000440578"/>
    </source>
</evidence>
<dbReference type="UniPathway" id="UPA00378"/>
<name>A0A6A4VUR3_AMPAM</name>